<dbReference type="AlphaFoldDB" id="A0A286U016"/>
<comment type="caution">
    <text evidence="3">The sequence shown here is derived from an EMBL/GenBank/DDBJ whole genome shotgun (WGS) entry which is preliminary data.</text>
</comment>
<gene>
    <name evidence="3" type="ORF">SCALIN_C23_0005</name>
</gene>
<dbReference type="InterPro" id="IPR050708">
    <property type="entry name" value="T6SS_VgrG/RHS"/>
</dbReference>
<dbReference type="Pfam" id="PF25023">
    <property type="entry name" value="TEN_YD-shell"/>
    <property type="match status" value="1"/>
</dbReference>
<protein>
    <submittedName>
        <fullName evidence="3">Rhs family protein</fullName>
    </submittedName>
</protein>
<dbReference type="PANTHER" id="PTHR32305:SF15">
    <property type="entry name" value="PROTEIN RHSA-RELATED"/>
    <property type="match status" value="1"/>
</dbReference>
<dbReference type="Gene3D" id="2.180.10.10">
    <property type="entry name" value="RHS repeat-associated core"/>
    <property type="match status" value="1"/>
</dbReference>
<dbReference type="Proteomes" id="UP000218542">
    <property type="component" value="Unassembled WGS sequence"/>
</dbReference>
<feature type="domain" description="Teneurin-like YD-shell" evidence="2">
    <location>
        <begin position="3"/>
        <end position="419"/>
    </location>
</feature>
<evidence type="ECO:0000256" key="1">
    <source>
        <dbReference type="ARBA" id="ARBA00022737"/>
    </source>
</evidence>
<sequence>MIIPRGQTTYTYDETTGSISSIKAPDGDVLAFTYDGFLSLDSTWSGNINGKVSRVYDNNFRITSRSVNDAHTINFIYDNDGLITSAGNLSIAHEALNGLITNTGIDNITATRDYNIFGEPSGYTAAFEGIDFYSASYTRDKLGRITQKVETVEGVTHIYDYVYGLTDRLKEVKKDGAVVSLYQYDANGNRLSATRPGLEINGTYDNQDRLISYGDYTYTFTDNGELTSRIDTTTNSTTTYQYDVLGNLMAVTLPDAAVIEYVIDGVGCRTGKKVDGALVQGFLYKDRLNPIAELDNAGNVVSRFVYGSRYNVPDYMIKGGNTYRIISDHLGSPRIITDTKTGQIVQLIEYNEFGIILSDTNPGFQPFGFAGGIYDQDTELVRFGARDYDPEIGRWTAKDPILFAGGDTNLYGYVQNNPVNFVDPNGLLVLYFGGGVAAGVGYKVNPGDQDSITFFSGTVTEFYGSNRSGGISNGNFFTVGTGRIVGAAAGGGALAGINFGDVEDLSECGSSAGLLVGPFSFELTLDGGGHSITGFSFGFLNKGIGLGLFGQETRTWTISN</sequence>
<accession>A0A286U016</accession>
<proteinExistence type="predicted"/>
<name>A0A286U016_9BACT</name>
<keyword evidence="1" id="KW-0677">Repeat</keyword>
<reference evidence="4" key="1">
    <citation type="journal article" date="2017" name="Environ. Microbiol. Rep.">
        <title>Genetic Diversity of Marine Anaerobic Ammonium-Oxidizing Bacteria as Revealed by Genomic and Proteomic Analyses of 'Candidatus Scalindua japonica'.</title>
        <authorList>
            <person name="Oshiki M."/>
            <person name="Mizuto K."/>
            <person name="Kimura Z."/>
            <person name="Kindaichi T."/>
            <person name="Satoh H."/>
            <person name="Okabe S."/>
        </authorList>
    </citation>
    <scope>NUCLEOTIDE SEQUENCE [LARGE SCALE GENOMIC DNA]</scope>
    <source>
        <strain evidence="4">husup-a2</strain>
    </source>
</reference>
<dbReference type="InterPro" id="IPR022385">
    <property type="entry name" value="Rhs_assc_core"/>
</dbReference>
<evidence type="ECO:0000313" key="4">
    <source>
        <dbReference type="Proteomes" id="UP000218542"/>
    </source>
</evidence>
<dbReference type="InterPro" id="IPR056823">
    <property type="entry name" value="TEN-like_YD-shell"/>
</dbReference>
<dbReference type="NCBIfam" id="TIGR03696">
    <property type="entry name" value="Rhs_assc_core"/>
    <property type="match status" value="1"/>
</dbReference>
<dbReference type="RefSeq" id="WP_096894893.1">
    <property type="nucleotide sequence ID" value="NZ_BAOS01000023.1"/>
</dbReference>
<dbReference type="PANTHER" id="PTHR32305">
    <property type="match status" value="1"/>
</dbReference>
<dbReference type="EMBL" id="BAOS01000023">
    <property type="protein sequence ID" value="GAX61499.1"/>
    <property type="molecule type" value="Genomic_DNA"/>
</dbReference>
<organism evidence="3 4">
    <name type="scientific">Candidatus Scalindua japonica</name>
    <dbReference type="NCBI Taxonomy" id="1284222"/>
    <lineage>
        <taxon>Bacteria</taxon>
        <taxon>Pseudomonadati</taxon>
        <taxon>Planctomycetota</taxon>
        <taxon>Candidatus Brocadiia</taxon>
        <taxon>Candidatus Brocadiales</taxon>
        <taxon>Candidatus Scalinduaceae</taxon>
        <taxon>Candidatus Scalindua</taxon>
    </lineage>
</organism>
<evidence type="ECO:0000313" key="3">
    <source>
        <dbReference type="EMBL" id="GAX61499.1"/>
    </source>
</evidence>
<evidence type="ECO:0000259" key="2">
    <source>
        <dbReference type="Pfam" id="PF25023"/>
    </source>
</evidence>
<keyword evidence="4" id="KW-1185">Reference proteome</keyword>
<dbReference type="OrthoDB" id="232855at2"/>